<name>A0A8H4YTW9_9HYPO</name>
<proteinExistence type="predicted"/>
<evidence type="ECO:0000313" key="4">
    <source>
        <dbReference type="Proteomes" id="UP000573603"/>
    </source>
</evidence>
<feature type="signal peptide" evidence="2">
    <location>
        <begin position="1"/>
        <end position="16"/>
    </location>
</feature>
<evidence type="ECO:0000256" key="2">
    <source>
        <dbReference type="SAM" id="SignalP"/>
    </source>
</evidence>
<protein>
    <submittedName>
        <fullName evidence="3">Uncharacterized protein</fullName>
    </submittedName>
</protein>
<keyword evidence="4" id="KW-1185">Reference proteome</keyword>
<sequence>MWLFLGLLALSTESVADGPCETSLGSSAVDTIHTSTTTRKGTITITDKIIIQTVPLTVTKSKTRLTRVPGTDKTASQRNGTVGNHTRPTDIRANPSTVVIIKTTTIPATFTKLATVTANPEAKIATITVTSTYYTLKFLSVVTDFTETNRNTITTTTYFTTTIGRRPGFTAIRDNMERISSELQETTTTVGFAAELFSHTLLFICTDVMRIKATITTTSFREQTGDLPRPSTSTSTATVWTTINETQYPAGLATTVTTTVNPIQTALTNVTKTITSHWKDEFPKRRTIKSAIRTVQITSPGHQETILQTNA</sequence>
<accession>A0A8H4YTW9</accession>
<organism evidence="3 4">
    <name type="scientific">Fusarium anthophilum</name>
    <dbReference type="NCBI Taxonomy" id="48485"/>
    <lineage>
        <taxon>Eukaryota</taxon>
        <taxon>Fungi</taxon>
        <taxon>Dikarya</taxon>
        <taxon>Ascomycota</taxon>
        <taxon>Pezizomycotina</taxon>
        <taxon>Sordariomycetes</taxon>
        <taxon>Hypocreomycetidae</taxon>
        <taxon>Hypocreales</taxon>
        <taxon>Nectriaceae</taxon>
        <taxon>Fusarium</taxon>
        <taxon>Fusarium fujikuroi species complex</taxon>
    </lineage>
</organism>
<feature type="compositionally biased region" description="Polar residues" evidence="1">
    <location>
        <begin position="73"/>
        <end position="86"/>
    </location>
</feature>
<gene>
    <name evidence="3" type="ORF">FANTH_12185</name>
</gene>
<feature type="region of interest" description="Disordered" evidence="1">
    <location>
        <begin position="65"/>
        <end position="89"/>
    </location>
</feature>
<dbReference type="EMBL" id="JABEVY010000388">
    <property type="protein sequence ID" value="KAF5234294.1"/>
    <property type="molecule type" value="Genomic_DNA"/>
</dbReference>
<evidence type="ECO:0000256" key="1">
    <source>
        <dbReference type="SAM" id="MobiDB-lite"/>
    </source>
</evidence>
<dbReference type="Proteomes" id="UP000573603">
    <property type="component" value="Unassembled WGS sequence"/>
</dbReference>
<comment type="caution">
    <text evidence="3">The sequence shown here is derived from an EMBL/GenBank/DDBJ whole genome shotgun (WGS) entry which is preliminary data.</text>
</comment>
<evidence type="ECO:0000313" key="3">
    <source>
        <dbReference type="EMBL" id="KAF5234294.1"/>
    </source>
</evidence>
<keyword evidence="2" id="KW-0732">Signal</keyword>
<feature type="chain" id="PRO_5034730197" evidence="2">
    <location>
        <begin position="17"/>
        <end position="311"/>
    </location>
</feature>
<reference evidence="3 4" key="1">
    <citation type="journal article" date="2020" name="BMC Genomics">
        <title>Correction to: Identification and distribution of gene clusters required for synthesis of sphingolipid metabolism inhibitors in diverse species of the filamentous fungus Fusarium.</title>
        <authorList>
            <person name="Kim H.S."/>
            <person name="Lohmar J.M."/>
            <person name="Busman M."/>
            <person name="Brown D.W."/>
            <person name="Naumann T.A."/>
            <person name="Divon H.H."/>
            <person name="Lysoe E."/>
            <person name="Uhlig S."/>
            <person name="Proctor R.H."/>
        </authorList>
    </citation>
    <scope>NUCLEOTIDE SEQUENCE [LARGE SCALE GENOMIC DNA]</scope>
    <source>
        <strain evidence="3 4">NRRL 25214</strain>
    </source>
</reference>
<dbReference type="AlphaFoldDB" id="A0A8H4YTW9"/>